<proteinExistence type="inferred from homology"/>
<dbReference type="EMBL" id="JBBDHC010000024">
    <property type="protein sequence ID" value="MEJ1250588.1"/>
    <property type="molecule type" value="Genomic_DNA"/>
</dbReference>
<dbReference type="InterPro" id="IPR004401">
    <property type="entry name" value="YbaB/EbfC"/>
</dbReference>
<dbReference type="Gene3D" id="3.30.1310.10">
    <property type="entry name" value="Nucleoid-associated protein YbaB-like domain"/>
    <property type="match status" value="1"/>
</dbReference>
<dbReference type="SUPFAM" id="SSF82607">
    <property type="entry name" value="YbaB-like"/>
    <property type="match status" value="1"/>
</dbReference>
<evidence type="ECO:0000256" key="3">
    <source>
        <dbReference type="SAM" id="Coils"/>
    </source>
</evidence>
<dbReference type="GO" id="GO:0003677">
    <property type="term" value="F:DNA binding"/>
    <property type="evidence" value="ECO:0007669"/>
    <property type="project" value="UniProtKB-UniRule"/>
</dbReference>
<feature type="coiled-coil region" evidence="3">
    <location>
        <begin position="5"/>
        <end position="32"/>
    </location>
</feature>
<dbReference type="PANTHER" id="PTHR33449">
    <property type="entry name" value="NUCLEOID-ASSOCIATED PROTEIN YBAB"/>
    <property type="match status" value="1"/>
</dbReference>
<dbReference type="Proteomes" id="UP001364472">
    <property type="component" value="Unassembled WGS sequence"/>
</dbReference>
<evidence type="ECO:0000256" key="2">
    <source>
        <dbReference type="HAMAP-Rule" id="MF_00274"/>
    </source>
</evidence>
<comment type="subcellular location">
    <subcellularLocation>
        <location evidence="2">Cytoplasm</location>
        <location evidence="2">Nucleoid</location>
    </subcellularLocation>
</comment>
<dbReference type="Pfam" id="PF02575">
    <property type="entry name" value="YbaB_DNA_bd"/>
    <property type="match status" value="1"/>
</dbReference>
<dbReference type="PIRSF" id="PIRSF004555">
    <property type="entry name" value="UCP004555"/>
    <property type="match status" value="1"/>
</dbReference>
<dbReference type="GO" id="GO:0005829">
    <property type="term" value="C:cytosol"/>
    <property type="evidence" value="ECO:0007669"/>
    <property type="project" value="TreeGrafter"/>
</dbReference>
<comment type="subunit">
    <text evidence="2">Homodimer.</text>
</comment>
<dbReference type="HAMAP" id="MF_00274">
    <property type="entry name" value="DNA_YbaB_EbfC"/>
    <property type="match status" value="1"/>
</dbReference>
<comment type="caution">
    <text evidence="4">The sequence shown here is derived from an EMBL/GenBank/DDBJ whole genome shotgun (WGS) entry which is preliminary data.</text>
</comment>
<keyword evidence="5" id="KW-1185">Reference proteome</keyword>
<accession>A0AAW9RAX2</accession>
<keyword evidence="3" id="KW-0175">Coiled coil</keyword>
<comment type="function">
    <text evidence="2">Binds to DNA and alters its conformation. May be involved in regulation of gene expression, nucleoid organization and DNA protection.</text>
</comment>
<dbReference type="GO" id="GO:0043590">
    <property type="term" value="C:bacterial nucleoid"/>
    <property type="evidence" value="ECO:0007669"/>
    <property type="project" value="UniProtKB-UniRule"/>
</dbReference>
<organism evidence="4 5">
    <name type="scientific">Denitratimonas tolerans</name>
    <dbReference type="NCBI Taxonomy" id="1338420"/>
    <lineage>
        <taxon>Bacteria</taxon>
        <taxon>Pseudomonadati</taxon>
        <taxon>Pseudomonadota</taxon>
        <taxon>Gammaproteobacteria</taxon>
        <taxon>Lysobacterales</taxon>
        <taxon>Lysobacteraceae</taxon>
        <taxon>Denitratimonas</taxon>
    </lineage>
</organism>
<gene>
    <name evidence="4" type="ORF">WB794_13020</name>
</gene>
<sequence>MRGQLGNLMQQAQRMQENLQKAQEELAQLEVTGQSGGGMVQVTLTGKMEARRVRIDQSAVGDDVEMLEDLIAAAINDAVNKVNEESGRRMAGATAGLPLPPGMKIPGLF</sequence>
<comment type="similarity">
    <text evidence="2">Belongs to the YbaB/EbfC family.</text>
</comment>
<keyword evidence="2" id="KW-0963">Cytoplasm</keyword>
<name>A0AAW9RAX2_9GAMM</name>
<keyword evidence="1 2" id="KW-0238">DNA-binding</keyword>
<dbReference type="InterPro" id="IPR036894">
    <property type="entry name" value="YbaB-like_sf"/>
</dbReference>
<protein>
    <recommendedName>
        <fullName evidence="2">Nucleoid-associated protein WB794_13020</fullName>
    </recommendedName>
</protein>
<evidence type="ECO:0000256" key="1">
    <source>
        <dbReference type="ARBA" id="ARBA00023125"/>
    </source>
</evidence>
<evidence type="ECO:0000313" key="4">
    <source>
        <dbReference type="EMBL" id="MEJ1250588.1"/>
    </source>
</evidence>
<reference evidence="4 5" key="1">
    <citation type="journal article" date="2016" name="Antonie Van Leeuwenhoek">
        <title>Denitratimonas tolerans gen. nov., sp. nov., a denitrifying bacterium isolated from a bioreactor for tannery wastewater treatment.</title>
        <authorList>
            <person name="Han S.I."/>
            <person name="Kim J.O."/>
            <person name="Lee Y.R."/>
            <person name="Ekpeghere K.I."/>
            <person name="Koh S.C."/>
            <person name="Whang K.S."/>
        </authorList>
    </citation>
    <scope>NUCLEOTIDE SEQUENCE [LARGE SCALE GENOMIC DNA]</scope>
    <source>
        <strain evidence="4 5">KACC 17565</strain>
    </source>
</reference>
<dbReference type="PANTHER" id="PTHR33449:SF1">
    <property type="entry name" value="NUCLEOID-ASSOCIATED PROTEIN YBAB"/>
    <property type="match status" value="1"/>
</dbReference>
<dbReference type="RefSeq" id="WP_337336291.1">
    <property type="nucleotide sequence ID" value="NZ_JBBDHC010000024.1"/>
</dbReference>
<dbReference type="AlphaFoldDB" id="A0AAW9RAX2"/>
<dbReference type="NCBIfam" id="TIGR00103">
    <property type="entry name" value="DNA_YbaB_EbfC"/>
    <property type="match status" value="1"/>
</dbReference>
<evidence type="ECO:0000313" key="5">
    <source>
        <dbReference type="Proteomes" id="UP001364472"/>
    </source>
</evidence>